<dbReference type="AlphaFoldDB" id="A0A9X3TZA5"/>
<evidence type="ECO:0000256" key="6">
    <source>
        <dbReference type="ARBA" id="ARBA00009320"/>
    </source>
</evidence>
<sequence length="298" mass="32946">MSRIAYVNGQYVPHDQAVVHVEDRGYQFADGVYEVCAILNGRLLDEDPHLDRLARSLRELRIATPMARGPFRVIMRQMVTKNRIRNGLLYIQVTRGVARRDHPFPAEGTRPALVMTAKAMDFGKIIDRASSGIAVITQTDQRWARRDIKSIALLPNILAKQQAREAGAFEAWLVDGNGHVTEGSSTNAWIVTRDGVIVTRALGPDILPGITRLMLLEVIRDLGLKLEERSFTVAEAKDAREAFITSSTAFALPVVQIDGHPVGNGEPGLAAQDLIRAYWKKVMAETGVTRTHLPNIPA</sequence>
<keyword evidence="9" id="KW-0663">Pyridoxal phosphate</keyword>
<comment type="catalytic activity">
    <reaction evidence="13">
        <text>L-leucine + 2-oxoglutarate = 4-methyl-2-oxopentanoate + L-glutamate</text>
        <dbReference type="Rhea" id="RHEA:18321"/>
        <dbReference type="ChEBI" id="CHEBI:16810"/>
        <dbReference type="ChEBI" id="CHEBI:17865"/>
        <dbReference type="ChEBI" id="CHEBI:29985"/>
        <dbReference type="ChEBI" id="CHEBI:57427"/>
        <dbReference type="EC" id="2.6.1.42"/>
    </reaction>
</comment>
<proteinExistence type="inferred from homology"/>
<comment type="similarity">
    <text evidence="6">Belongs to the class-IV pyridoxal-phosphate-dependent aminotransferase family.</text>
</comment>
<evidence type="ECO:0000256" key="4">
    <source>
        <dbReference type="ARBA" id="ARBA00004931"/>
    </source>
</evidence>
<evidence type="ECO:0000256" key="7">
    <source>
        <dbReference type="ARBA" id="ARBA00013053"/>
    </source>
</evidence>
<name>A0A9X3TZA5_9PROT</name>
<reference evidence="14" key="1">
    <citation type="submission" date="2022-08" db="EMBL/GenBank/DDBJ databases">
        <authorList>
            <person name="Vandamme P."/>
            <person name="Hettiarachchi A."/>
            <person name="Peeters C."/>
            <person name="Cnockaert M."/>
            <person name="Carlier A."/>
        </authorList>
    </citation>
    <scope>NUCLEOTIDE SEQUENCE</scope>
    <source>
        <strain evidence="14">LMG 31809</strain>
    </source>
</reference>
<evidence type="ECO:0000313" key="15">
    <source>
        <dbReference type="Proteomes" id="UP001141619"/>
    </source>
</evidence>
<evidence type="ECO:0000256" key="3">
    <source>
        <dbReference type="ARBA" id="ARBA00004824"/>
    </source>
</evidence>
<dbReference type="SUPFAM" id="SSF56752">
    <property type="entry name" value="D-aminoacid aminotransferase-like PLP-dependent enzymes"/>
    <property type="match status" value="1"/>
</dbReference>
<dbReference type="Pfam" id="PF01063">
    <property type="entry name" value="Aminotran_4"/>
    <property type="match status" value="1"/>
</dbReference>
<dbReference type="PANTHER" id="PTHR42743">
    <property type="entry name" value="AMINO-ACID AMINOTRANSFERASE"/>
    <property type="match status" value="1"/>
</dbReference>
<dbReference type="Gene3D" id="3.30.470.10">
    <property type="match status" value="1"/>
</dbReference>
<reference evidence="14" key="2">
    <citation type="journal article" date="2023" name="Syst. Appl. Microbiol.">
        <title>Govania unica gen. nov., sp. nov., a rare biosphere bacterium that represents a novel family in the class Alphaproteobacteria.</title>
        <authorList>
            <person name="Vandamme P."/>
            <person name="Peeters C."/>
            <person name="Hettiarachchi A."/>
            <person name="Cnockaert M."/>
            <person name="Carlier A."/>
        </authorList>
    </citation>
    <scope>NUCLEOTIDE SEQUENCE</scope>
    <source>
        <strain evidence="14">LMG 31809</strain>
    </source>
</reference>
<evidence type="ECO:0000256" key="11">
    <source>
        <dbReference type="ARBA" id="ARBA00048212"/>
    </source>
</evidence>
<dbReference type="CDD" id="cd01558">
    <property type="entry name" value="D-AAT_like"/>
    <property type="match status" value="1"/>
</dbReference>
<comment type="cofactor">
    <cofactor evidence="1">
        <name>pyridoxal 5'-phosphate</name>
        <dbReference type="ChEBI" id="CHEBI:597326"/>
    </cofactor>
</comment>
<accession>A0A9X3TZA5</accession>
<dbReference type="InterPro" id="IPR036038">
    <property type="entry name" value="Aminotransferase-like"/>
</dbReference>
<dbReference type="InterPro" id="IPR050571">
    <property type="entry name" value="Class-IV_PLP-Dep_Aminotrnsfr"/>
</dbReference>
<evidence type="ECO:0000256" key="8">
    <source>
        <dbReference type="ARBA" id="ARBA00014472"/>
    </source>
</evidence>
<evidence type="ECO:0000256" key="5">
    <source>
        <dbReference type="ARBA" id="ARBA00005072"/>
    </source>
</evidence>
<comment type="pathway">
    <text evidence="4">Amino-acid biosynthesis; L-valine biosynthesis; L-valine from pyruvate: step 4/4.</text>
</comment>
<protein>
    <recommendedName>
        <fullName evidence="8">Probable branched-chain-amino-acid aminotransferase</fullName>
        <ecNumber evidence="7">2.6.1.42</ecNumber>
    </recommendedName>
</protein>
<dbReference type="EC" id="2.6.1.42" evidence="7"/>
<gene>
    <name evidence="14" type="ORF">NYP16_12155</name>
</gene>
<dbReference type="InterPro" id="IPR001544">
    <property type="entry name" value="Aminotrans_IV"/>
</dbReference>
<organism evidence="14 15">
    <name type="scientific">Govanella unica</name>
    <dbReference type="NCBI Taxonomy" id="2975056"/>
    <lineage>
        <taxon>Bacteria</taxon>
        <taxon>Pseudomonadati</taxon>
        <taxon>Pseudomonadota</taxon>
        <taxon>Alphaproteobacteria</taxon>
        <taxon>Emcibacterales</taxon>
        <taxon>Govanellaceae</taxon>
        <taxon>Govanella</taxon>
    </lineage>
</organism>
<dbReference type="PANTHER" id="PTHR42743:SF11">
    <property type="entry name" value="AMINODEOXYCHORISMATE LYASE"/>
    <property type="match status" value="1"/>
</dbReference>
<comment type="function">
    <text evidence="2">Acts on leucine, isoleucine and valine.</text>
</comment>
<dbReference type="GO" id="GO:0004084">
    <property type="term" value="F:branched-chain-amino-acid transaminase activity"/>
    <property type="evidence" value="ECO:0007669"/>
    <property type="project" value="UniProtKB-EC"/>
</dbReference>
<dbReference type="InterPro" id="IPR043132">
    <property type="entry name" value="BCAT-like_C"/>
</dbReference>
<dbReference type="RefSeq" id="WP_274944410.1">
    <property type="nucleotide sequence ID" value="NZ_JANWOI010000004.1"/>
</dbReference>
<keyword evidence="15" id="KW-1185">Reference proteome</keyword>
<comment type="caution">
    <text evidence="14">The sequence shown here is derived from an EMBL/GenBank/DDBJ whole genome shotgun (WGS) entry which is preliminary data.</text>
</comment>
<evidence type="ECO:0000256" key="13">
    <source>
        <dbReference type="ARBA" id="ARBA00049229"/>
    </source>
</evidence>
<keyword evidence="10" id="KW-0028">Amino-acid biosynthesis</keyword>
<comment type="pathway">
    <text evidence="5">Amino-acid biosynthesis; L-leucine biosynthesis; L-leucine from 3-methyl-2-oxobutanoate: step 4/4.</text>
</comment>
<comment type="catalytic activity">
    <reaction evidence="12">
        <text>L-isoleucine + 2-oxoglutarate = (S)-3-methyl-2-oxopentanoate + L-glutamate</text>
        <dbReference type="Rhea" id="RHEA:24801"/>
        <dbReference type="ChEBI" id="CHEBI:16810"/>
        <dbReference type="ChEBI" id="CHEBI:29985"/>
        <dbReference type="ChEBI" id="CHEBI:35146"/>
        <dbReference type="ChEBI" id="CHEBI:58045"/>
        <dbReference type="EC" id="2.6.1.42"/>
    </reaction>
</comment>
<dbReference type="Gene3D" id="3.20.10.10">
    <property type="entry name" value="D-amino Acid Aminotransferase, subunit A, domain 2"/>
    <property type="match status" value="1"/>
</dbReference>
<dbReference type="Proteomes" id="UP001141619">
    <property type="component" value="Unassembled WGS sequence"/>
</dbReference>
<evidence type="ECO:0000313" key="14">
    <source>
        <dbReference type="EMBL" id="MDA5194705.1"/>
    </source>
</evidence>
<dbReference type="EMBL" id="JANWOI010000004">
    <property type="protein sequence ID" value="MDA5194705.1"/>
    <property type="molecule type" value="Genomic_DNA"/>
</dbReference>
<dbReference type="FunFam" id="3.20.10.10:FF:000002">
    <property type="entry name" value="D-alanine aminotransferase"/>
    <property type="match status" value="1"/>
</dbReference>
<dbReference type="GO" id="GO:0008652">
    <property type="term" value="P:amino acid biosynthetic process"/>
    <property type="evidence" value="ECO:0007669"/>
    <property type="project" value="UniProtKB-ARBA"/>
</dbReference>
<evidence type="ECO:0000256" key="1">
    <source>
        <dbReference type="ARBA" id="ARBA00001933"/>
    </source>
</evidence>
<evidence type="ECO:0000256" key="10">
    <source>
        <dbReference type="ARBA" id="ARBA00023304"/>
    </source>
</evidence>
<dbReference type="GO" id="GO:0005829">
    <property type="term" value="C:cytosol"/>
    <property type="evidence" value="ECO:0007669"/>
    <property type="project" value="TreeGrafter"/>
</dbReference>
<comment type="pathway">
    <text evidence="3">Amino-acid biosynthesis; L-isoleucine biosynthesis; L-isoleucine from 2-oxobutanoate: step 4/4.</text>
</comment>
<dbReference type="InterPro" id="IPR043131">
    <property type="entry name" value="BCAT-like_N"/>
</dbReference>
<evidence type="ECO:0000256" key="9">
    <source>
        <dbReference type="ARBA" id="ARBA00022898"/>
    </source>
</evidence>
<comment type="catalytic activity">
    <reaction evidence="11">
        <text>L-valine + 2-oxoglutarate = 3-methyl-2-oxobutanoate + L-glutamate</text>
        <dbReference type="Rhea" id="RHEA:24813"/>
        <dbReference type="ChEBI" id="CHEBI:11851"/>
        <dbReference type="ChEBI" id="CHEBI:16810"/>
        <dbReference type="ChEBI" id="CHEBI:29985"/>
        <dbReference type="ChEBI" id="CHEBI:57762"/>
        <dbReference type="EC" id="2.6.1.42"/>
    </reaction>
</comment>
<keyword evidence="10" id="KW-0100">Branched-chain amino acid biosynthesis</keyword>
<evidence type="ECO:0000256" key="2">
    <source>
        <dbReference type="ARBA" id="ARBA00003109"/>
    </source>
</evidence>
<dbReference type="NCBIfam" id="NF005209">
    <property type="entry name" value="PRK06680.1"/>
    <property type="match status" value="1"/>
</dbReference>
<evidence type="ECO:0000256" key="12">
    <source>
        <dbReference type="ARBA" id="ARBA00048798"/>
    </source>
</evidence>
<dbReference type="GO" id="GO:0009082">
    <property type="term" value="P:branched-chain amino acid biosynthetic process"/>
    <property type="evidence" value="ECO:0007669"/>
    <property type="project" value="UniProtKB-KW"/>
</dbReference>